<dbReference type="PANTHER" id="PTHR43156">
    <property type="entry name" value="STAGE II SPORULATION PROTEIN E-RELATED"/>
    <property type="match status" value="1"/>
</dbReference>
<dbReference type="InterPro" id="IPR003018">
    <property type="entry name" value="GAF"/>
</dbReference>
<dbReference type="Pfam" id="PF13185">
    <property type="entry name" value="GAF_2"/>
    <property type="match status" value="1"/>
</dbReference>
<dbReference type="SUPFAM" id="SSF81606">
    <property type="entry name" value="PP2C-like"/>
    <property type="match status" value="1"/>
</dbReference>
<accession>A0ABN1WNU4</accession>
<dbReference type="Gene3D" id="3.30.450.40">
    <property type="match status" value="1"/>
</dbReference>
<dbReference type="RefSeq" id="WP_344444719.1">
    <property type="nucleotide sequence ID" value="NZ_BAAALF010000126.1"/>
</dbReference>
<dbReference type="EMBL" id="BAAALF010000126">
    <property type="protein sequence ID" value="GAA1257887.1"/>
    <property type="molecule type" value="Genomic_DNA"/>
</dbReference>
<reference evidence="3 4" key="1">
    <citation type="journal article" date="2019" name="Int. J. Syst. Evol. Microbiol.">
        <title>The Global Catalogue of Microorganisms (GCM) 10K type strain sequencing project: providing services to taxonomists for standard genome sequencing and annotation.</title>
        <authorList>
            <consortium name="The Broad Institute Genomics Platform"/>
            <consortium name="The Broad Institute Genome Sequencing Center for Infectious Disease"/>
            <person name="Wu L."/>
            <person name="Ma J."/>
        </authorList>
    </citation>
    <scope>NUCLEOTIDE SEQUENCE [LARGE SCALE GENOMIC DNA]</scope>
    <source>
        <strain evidence="3 4">JCM 13004</strain>
    </source>
</reference>
<dbReference type="InterPro" id="IPR013655">
    <property type="entry name" value="PAS_fold_3"/>
</dbReference>
<dbReference type="InterPro" id="IPR036457">
    <property type="entry name" value="PPM-type-like_dom_sf"/>
</dbReference>
<evidence type="ECO:0000313" key="3">
    <source>
        <dbReference type="EMBL" id="GAA1257887.1"/>
    </source>
</evidence>
<dbReference type="InterPro" id="IPR000014">
    <property type="entry name" value="PAS"/>
</dbReference>
<dbReference type="Gene3D" id="3.30.450.20">
    <property type="entry name" value="PAS domain"/>
    <property type="match status" value="1"/>
</dbReference>
<keyword evidence="4" id="KW-1185">Reference proteome</keyword>
<dbReference type="Gene3D" id="3.60.40.10">
    <property type="entry name" value="PPM-type phosphatase domain"/>
    <property type="match status" value="1"/>
</dbReference>
<dbReference type="InterPro" id="IPR029016">
    <property type="entry name" value="GAF-like_dom_sf"/>
</dbReference>
<dbReference type="InterPro" id="IPR001610">
    <property type="entry name" value="PAC"/>
</dbReference>
<dbReference type="SUPFAM" id="SSF55781">
    <property type="entry name" value="GAF domain-like"/>
    <property type="match status" value="1"/>
</dbReference>
<dbReference type="SMART" id="SM00331">
    <property type="entry name" value="PP2C_SIG"/>
    <property type="match status" value="1"/>
</dbReference>
<dbReference type="NCBIfam" id="TIGR00229">
    <property type="entry name" value="sensory_box"/>
    <property type="match status" value="1"/>
</dbReference>
<feature type="domain" description="PAC" evidence="2">
    <location>
        <begin position="91"/>
        <end position="143"/>
    </location>
</feature>
<protein>
    <submittedName>
        <fullName evidence="3">SpoIIE family protein phosphatase</fullName>
    </submittedName>
</protein>
<keyword evidence="1" id="KW-0378">Hydrolase</keyword>
<name>A0ABN1WNU4_9ACTN</name>
<evidence type="ECO:0000259" key="2">
    <source>
        <dbReference type="PROSITE" id="PS50113"/>
    </source>
</evidence>
<dbReference type="InterPro" id="IPR035965">
    <property type="entry name" value="PAS-like_dom_sf"/>
</dbReference>
<dbReference type="SMART" id="SM00086">
    <property type="entry name" value="PAC"/>
    <property type="match status" value="1"/>
</dbReference>
<dbReference type="InterPro" id="IPR052016">
    <property type="entry name" value="Bact_Sigma-Reg"/>
</dbReference>
<evidence type="ECO:0000313" key="4">
    <source>
        <dbReference type="Proteomes" id="UP001500037"/>
    </source>
</evidence>
<dbReference type="PANTHER" id="PTHR43156:SF2">
    <property type="entry name" value="STAGE II SPORULATION PROTEIN E"/>
    <property type="match status" value="1"/>
</dbReference>
<evidence type="ECO:0000256" key="1">
    <source>
        <dbReference type="ARBA" id="ARBA00022801"/>
    </source>
</evidence>
<gene>
    <name evidence="3" type="ORF">GCM10009665_55220</name>
</gene>
<organism evidence="3 4">
    <name type="scientific">Kitasatospora nipponensis</name>
    <dbReference type="NCBI Taxonomy" id="258049"/>
    <lineage>
        <taxon>Bacteria</taxon>
        <taxon>Bacillati</taxon>
        <taxon>Actinomycetota</taxon>
        <taxon>Actinomycetes</taxon>
        <taxon>Kitasatosporales</taxon>
        <taxon>Streptomycetaceae</taxon>
        <taxon>Kitasatospora</taxon>
    </lineage>
</organism>
<dbReference type="Proteomes" id="UP001500037">
    <property type="component" value="Unassembled WGS sequence"/>
</dbReference>
<dbReference type="SMART" id="SM00065">
    <property type="entry name" value="GAF"/>
    <property type="match status" value="1"/>
</dbReference>
<dbReference type="InterPro" id="IPR000700">
    <property type="entry name" value="PAS-assoc_C"/>
</dbReference>
<dbReference type="SUPFAM" id="SSF55785">
    <property type="entry name" value="PYP-like sensor domain (PAS domain)"/>
    <property type="match status" value="1"/>
</dbReference>
<sequence>MALPSSGRTDRLPAPHLDRLEAMSANGFGCFEWDPATGRFTLDACGLEVFDLRPDEYDGMAHSLSPRIPADEVARLLDLVEDIAAGRGDSYSSYFRVRRRDGSIRWTHTQGQVLRDPDGGGARVVGVVRDATRELAHSAMRLTAEEEWQRQEAALREVARALADALTVDDVVAVLTGERSMHRLGAQGITLGVLDQGRMRLVGAVGKVNVRIREVHRARLTEPWPLNDVVRSGEAAFFTSRPAFLRRYPDLAEQLTDSSATAAAFLPLTAQGRPIGALALVYEGRRVFSSEDRTLLTTLASAIAQSLQRAMLVDQSREIAAGLQNAMLPRRLPTLTGGVLAVRYRTARVGTWIGGDWYDAVQLVDGSVGVAIGDVQGHDTEAAAVMGQLRIAMTAYAAEGHSVQSVLKRASGFLTELHADRFATCLYAQVSLATGAVRAASAGHLPPMVRHADGTVEQIEVAGGPPLGLPAEWGPPLYPRTTFHLAPGDSLLLYSDGLVERPGEDLDQGLDRLAEVLAAGPARPAALADHLRDTLGERLEAEDDAALLILHRDGP</sequence>
<dbReference type="PROSITE" id="PS50113">
    <property type="entry name" value="PAC"/>
    <property type="match status" value="1"/>
</dbReference>
<comment type="caution">
    <text evidence="3">The sequence shown here is derived from an EMBL/GenBank/DDBJ whole genome shotgun (WGS) entry which is preliminary data.</text>
</comment>
<proteinExistence type="predicted"/>
<dbReference type="Pfam" id="PF07228">
    <property type="entry name" value="SpoIIE"/>
    <property type="match status" value="1"/>
</dbReference>
<dbReference type="InterPro" id="IPR001932">
    <property type="entry name" value="PPM-type_phosphatase-like_dom"/>
</dbReference>
<dbReference type="CDD" id="cd00130">
    <property type="entry name" value="PAS"/>
    <property type="match status" value="1"/>
</dbReference>
<dbReference type="Pfam" id="PF08447">
    <property type="entry name" value="PAS_3"/>
    <property type="match status" value="1"/>
</dbReference>